<evidence type="ECO:0000256" key="1">
    <source>
        <dbReference type="ARBA" id="ARBA00023002"/>
    </source>
</evidence>
<dbReference type="InterPro" id="IPR013149">
    <property type="entry name" value="ADH-like_C"/>
</dbReference>
<sequence length="307" mass="33798">MKAVVYEKYGPPNVLNLIEVKKPVPVGNEILVKVSATTVTSGDTRLRSSNFPPLAWLIIRLMFGLFKPKKKILGHEFSGIVEAIGKDVIKYKVGDEVIGTTTMLPTGSYTEYICIPENRKKGVLAFKPKAINFNEAAALPVGGMTALFLLQKAKLTKDQSVLIYGASGSVGSYAVQIAKAYGATVTAVCSSSNFDMVKLLGADAVVDYQIRDYYKMDQRFDIVFDAVGKTSKSKASNILIKDGRFTSVKSLTIPRHQHMNKVCELVEEGKLKPFINKTFPLSDIVEAHKYVDKGRKRGNVVIEIIKQ</sequence>
<dbReference type="Pfam" id="PF13602">
    <property type="entry name" value="ADH_zinc_N_2"/>
    <property type="match status" value="1"/>
</dbReference>
<dbReference type="RefSeq" id="WP_160633844.1">
    <property type="nucleotide sequence ID" value="NZ_WWNE01000012.1"/>
</dbReference>
<dbReference type="GO" id="GO:0016616">
    <property type="term" value="F:oxidoreductase activity, acting on the CH-OH group of donors, NAD or NADP as acceptor"/>
    <property type="evidence" value="ECO:0007669"/>
    <property type="project" value="UniProtKB-ARBA"/>
</dbReference>
<evidence type="ECO:0000313" key="5">
    <source>
        <dbReference type="Proteomes" id="UP000470771"/>
    </source>
</evidence>
<name>A0A6N9NJM6_9FLAO</name>
<dbReference type="Proteomes" id="UP000470771">
    <property type="component" value="Unassembled WGS sequence"/>
</dbReference>
<proteinExistence type="inferred from homology"/>
<dbReference type="InterPro" id="IPR050700">
    <property type="entry name" value="YIM1/Zinc_Alcohol_DH_Fams"/>
</dbReference>
<dbReference type="PROSITE" id="PS00059">
    <property type="entry name" value="ADH_ZINC"/>
    <property type="match status" value="1"/>
</dbReference>
<keyword evidence="1" id="KW-0560">Oxidoreductase</keyword>
<dbReference type="Pfam" id="PF08240">
    <property type="entry name" value="ADH_N"/>
    <property type="match status" value="1"/>
</dbReference>
<protein>
    <submittedName>
        <fullName evidence="4">Zinc-binding dehydrogenase</fullName>
    </submittedName>
</protein>
<dbReference type="InterPro" id="IPR011032">
    <property type="entry name" value="GroES-like_sf"/>
</dbReference>
<dbReference type="AlphaFoldDB" id="A0A6N9NJM6"/>
<evidence type="ECO:0000313" key="4">
    <source>
        <dbReference type="EMBL" id="NBG66888.1"/>
    </source>
</evidence>
<dbReference type="GO" id="GO:0008270">
    <property type="term" value="F:zinc ion binding"/>
    <property type="evidence" value="ECO:0007669"/>
    <property type="project" value="InterPro"/>
</dbReference>
<dbReference type="InterPro" id="IPR002328">
    <property type="entry name" value="ADH_Zn_CS"/>
</dbReference>
<dbReference type="InterPro" id="IPR036291">
    <property type="entry name" value="NAD(P)-bd_dom_sf"/>
</dbReference>
<reference evidence="4 5" key="1">
    <citation type="submission" date="2019-12" db="EMBL/GenBank/DDBJ databases">
        <authorList>
            <person name="Zhao J."/>
        </authorList>
    </citation>
    <scope>NUCLEOTIDE SEQUENCE [LARGE SCALE GENOMIC DNA]</scope>
    <source>
        <strain evidence="4 5">S-15</strain>
    </source>
</reference>
<organism evidence="4 5">
    <name type="scientific">Acidiluteibacter ferrifornacis</name>
    <dbReference type="NCBI Taxonomy" id="2692424"/>
    <lineage>
        <taxon>Bacteria</taxon>
        <taxon>Pseudomonadati</taxon>
        <taxon>Bacteroidota</taxon>
        <taxon>Flavobacteriia</taxon>
        <taxon>Flavobacteriales</taxon>
        <taxon>Cryomorphaceae</taxon>
        <taxon>Acidiluteibacter</taxon>
    </lineage>
</organism>
<evidence type="ECO:0000259" key="3">
    <source>
        <dbReference type="SMART" id="SM00829"/>
    </source>
</evidence>
<gene>
    <name evidence="4" type="ORF">GQN54_12240</name>
</gene>
<keyword evidence="2" id="KW-0479">Metal-binding</keyword>
<keyword evidence="5" id="KW-1185">Reference proteome</keyword>
<feature type="domain" description="Enoyl reductase (ER)" evidence="3">
    <location>
        <begin position="10"/>
        <end position="302"/>
    </location>
</feature>
<dbReference type="InterPro" id="IPR013154">
    <property type="entry name" value="ADH-like_N"/>
</dbReference>
<comment type="cofactor">
    <cofactor evidence="2">
        <name>Zn(2+)</name>
        <dbReference type="ChEBI" id="CHEBI:29105"/>
    </cofactor>
</comment>
<evidence type="ECO:0000256" key="2">
    <source>
        <dbReference type="RuleBase" id="RU361277"/>
    </source>
</evidence>
<dbReference type="Gene3D" id="3.90.180.10">
    <property type="entry name" value="Medium-chain alcohol dehydrogenases, catalytic domain"/>
    <property type="match status" value="1"/>
</dbReference>
<keyword evidence="2" id="KW-0862">Zinc</keyword>
<accession>A0A6N9NJM6</accession>
<dbReference type="PANTHER" id="PTHR11695">
    <property type="entry name" value="ALCOHOL DEHYDROGENASE RELATED"/>
    <property type="match status" value="1"/>
</dbReference>
<dbReference type="InterPro" id="IPR020843">
    <property type="entry name" value="ER"/>
</dbReference>
<dbReference type="EMBL" id="WWNE01000012">
    <property type="protein sequence ID" value="NBG66888.1"/>
    <property type="molecule type" value="Genomic_DNA"/>
</dbReference>
<dbReference type="PANTHER" id="PTHR11695:SF648">
    <property type="entry name" value="ZINC-BINDING OXIDOREDUCTASE"/>
    <property type="match status" value="1"/>
</dbReference>
<dbReference type="Gene3D" id="3.40.50.720">
    <property type="entry name" value="NAD(P)-binding Rossmann-like Domain"/>
    <property type="match status" value="1"/>
</dbReference>
<comment type="similarity">
    <text evidence="2">Belongs to the zinc-containing alcohol dehydrogenase family.</text>
</comment>
<dbReference type="Pfam" id="PF00107">
    <property type="entry name" value="ADH_zinc_N"/>
    <property type="match status" value="1"/>
</dbReference>
<dbReference type="CDD" id="cd08267">
    <property type="entry name" value="MDR1"/>
    <property type="match status" value="1"/>
</dbReference>
<dbReference type="SUPFAM" id="SSF50129">
    <property type="entry name" value="GroES-like"/>
    <property type="match status" value="1"/>
</dbReference>
<dbReference type="SUPFAM" id="SSF51735">
    <property type="entry name" value="NAD(P)-binding Rossmann-fold domains"/>
    <property type="match status" value="1"/>
</dbReference>
<dbReference type="SMART" id="SM00829">
    <property type="entry name" value="PKS_ER"/>
    <property type="match status" value="1"/>
</dbReference>
<comment type="caution">
    <text evidence="4">The sequence shown here is derived from an EMBL/GenBank/DDBJ whole genome shotgun (WGS) entry which is preliminary data.</text>
</comment>